<proteinExistence type="predicted"/>
<dbReference type="Proteomes" id="UP000827976">
    <property type="component" value="Chromosome 18"/>
</dbReference>
<evidence type="ECO:0000313" key="2">
    <source>
        <dbReference type="Proteomes" id="UP000827976"/>
    </source>
</evidence>
<dbReference type="EMBL" id="CM037028">
    <property type="protein sequence ID" value="KAH7656522.1"/>
    <property type="molecule type" value="Genomic_DNA"/>
</dbReference>
<reference evidence="2" key="1">
    <citation type="journal article" date="2022" name="Nat. Commun.">
        <title>Chromosome evolution and the genetic basis of agronomically important traits in greater yam.</title>
        <authorList>
            <person name="Bredeson J.V."/>
            <person name="Lyons J.B."/>
            <person name="Oniyinde I.O."/>
            <person name="Okereke N.R."/>
            <person name="Kolade O."/>
            <person name="Nnabue I."/>
            <person name="Nwadili C.O."/>
            <person name="Hribova E."/>
            <person name="Parker M."/>
            <person name="Nwogha J."/>
            <person name="Shu S."/>
            <person name="Carlson J."/>
            <person name="Kariba R."/>
            <person name="Muthemba S."/>
            <person name="Knop K."/>
            <person name="Barton G.J."/>
            <person name="Sherwood A.V."/>
            <person name="Lopez-Montes A."/>
            <person name="Asiedu R."/>
            <person name="Jamnadass R."/>
            <person name="Muchugi A."/>
            <person name="Goodstein D."/>
            <person name="Egesi C.N."/>
            <person name="Featherston J."/>
            <person name="Asfaw A."/>
            <person name="Simpson G.G."/>
            <person name="Dolezel J."/>
            <person name="Hendre P.S."/>
            <person name="Van Deynze A."/>
            <person name="Kumar P.L."/>
            <person name="Obidiegwu J.E."/>
            <person name="Bhattacharjee R."/>
            <person name="Rokhsar D.S."/>
        </authorList>
    </citation>
    <scope>NUCLEOTIDE SEQUENCE [LARGE SCALE GENOMIC DNA]</scope>
    <source>
        <strain evidence="2">cv. TDa95/00328</strain>
    </source>
</reference>
<organism evidence="1 2">
    <name type="scientific">Dioscorea alata</name>
    <name type="common">Purple yam</name>
    <dbReference type="NCBI Taxonomy" id="55571"/>
    <lineage>
        <taxon>Eukaryota</taxon>
        <taxon>Viridiplantae</taxon>
        <taxon>Streptophyta</taxon>
        <taxon>Embryophyta</taxon>
        <taxon>Tracheophyta</taxon>
        <taxon>Spermatophyta</taxon>
        <taxon>Magnoliopsida</taxon>
        <taxon>Liliopsida</taxon>
        <taxon>Dioscoreales</taxon>
        <taxon>Dioscoreaceae</taxon>
        <taxon>Dioscorea</taxon>
    </lineage>
</organism>
<gene>
    <name evidence="1" type="ORF">IHE45_18G079400</name>
</gene>
<name>A0ACB7U879_DIOAL</name>
<accession>A0ACB7U879</accession>
<protein>
    <submittedName>
        <fullName evidence="1">Uncharacterized protein</fullName>
    </submittedName>
</protein>
<comment type="caution">
    <text evidence="1">The sequence shown here is derived from an EMBL/GenBank/DDBJ whole genome shotgun (WGS) entry which is preliminary data.</text>
</comment>
<evidence type="ECO:0000313" key="1">
    <source>
        <dbReference type="EMBL" id="KAH7656522.1"/>
    </source>
</evidence>
<sequence>MSFTGILIIVLPVSKCMTTSASSSIHVIFNCNLHKGEWSSSHISLCCWVSCS</sequence>
<keyword evidence="2" id="KW-1185">Reference proteome</keyword>